<feature type="domain" description="ABC transporter" evidence="3">
    <location>
        <begin position="3"/>
        <end position="212"/>
    </location>
</feature>
<dbReference type="RefSeq" id="WP_074928176.1">
    <property type="nucleotide sequence ID" value="NZ_FOWR01000035.1"/>
</dbReference>
<dbReference type="GO" id="GO:0005524">
    <property type="term" value="F:ATP binding"/>
    <property type="evidence" value="ECO:0007669"/>
    <property type="project" value="UniProtKB-KW"/>
</dbReference>
<protein>
    <submittedName>
        <fullName evidence="4">Putative ABC transport system ATP-binding protein</fullName>
    </submittedName>
</protein>
<dbReference type="AlphaFoldDB" id="A0A1I5V1Y6"/>
<accession>A0A1I5V1Y6</accession>
<evidence type="ECO:0000259" key="3">
    <source>
        <dbReference type="PROSITE" id="PS50893"/>
    </source>
</evidence>
<evidence type="ECO:0000313" key="5">
    <source>
        <dbReference type="Proteomes" id="UP000182692"/>
    </source>
</evidence>
<evidence type="ECO:0000256" key="2">
    <source>
        <dbReference type="ARBA" id="ARBA00022840"/>
    </source>
</evidence>
<dbReference type="Gene3D" id="3.40.50.300">
    <property type="entry name" value="P-loop containing nucleotide triphosphate hydrolases"/>
    <property type="match status" value="1"/>
</dbReference>
<evidence type="ECO:0000256" key="1">
    <source>
        <dbReference type="ARBA" id="ARBA00022741"/>
    </source>
</evidence>
<dbReference type="OrthoDB" id="4408248at2"/>
<dbReference type="EMBL" id="FOWR01000035">
    <property type="protein sequence ID" value="SFQ01499.1"/>
    <property type="molecule type" value="Genomic_DNA"/>
</dbReference>
<dbReference type="InterPro" id="IPR003439">
    <property type="entry name" value="ABC_transporter-like_ATP-bd"/>
</dbReference>
<organism evidence="4 5">
    <name type="scientific">Enterovibrio norvegicus DSM 15893</name>
    <dbReference type="NCBI Taxonomy" id="1121869"/>
    <lineage>
        <taxon>Bacteria</taxon>
        <taxon>Pseudomonadati</taxon>
        <taxon>Pseudomonadota</taxon>
        <taxon>Gammaproteobacteria</taxon>
        <taxon>Vibrionales</taxon>
        <taxon>Vibrionaceae</taxon>
        <taxon>Enterovibrio</taxon>
    </lineage>
</organism>
<dbReference type="GeneID" id="35873938"/>
<gene>
    <name evidence="4" type="ORF">SAMN03084138_03802</name>
</gene>
<keyword evidence="1" id="KW-0547">Nucleotide-binding</keyword>
<dbReference type="GO" id="GO:0016887">
    <property type="term" value="F:ATP hydrolysis activity"/>
    <property type="evidence" value="ECO:0007669"/>
    <property type="project" value="InterPro"/>
</dbReference>
<dbReference type="Pfam" id="PF00005">
    <property type="entry name" value="ABC_tran"/>
    <property type="match status" value="1"/>
</dbReference>
<dbReference type="Proteomes" id="UP000182692">
    <property type="component" value="Unassembled WGS sequence"/>
</dbReference>
<dbReference type="PROSITE" id="PS50893">
    <property type="entry name" value="ABC_TRANSPORTER_2"/>
    <property type="match status" value="1"/>
</dbReference>
<dbReference type="STRING" id="1121869.SAMN03084138_03802"/>
<proteinExistence type="predicted"/>
<sequence length="212" mass="23491">MTAPTATLQFHQLRSGYEADKTSALTEALSQGQHLVIKGASGSGKTSLLRVMCALQPAQHGHIDYQQHTISVQNLPWWRRQFCYLPQEPVMGANTIAEVLRLPWSLQATDKPSPSDEACQTALASLNIQHNMNHDVDTLSGGEKQRLAITRALLLDRPVWLMDEPTSALDAKSRDSLMTLLKTLPIIAVSISHDPEWMRAASHTFVLGDHHE</sequence>
<dbReference type="PANTHER" id="PTHR43119:SF1">
    <property type="entry name" value="ABC TRANSPORTER DOMAIN-CONTAINING PROTEIN"/>
    <property type="match status" value="1"/>
</dbReference>
<reference evidence="4 5" key="1">
    <citation type="submission" date="2016-10" db="EMBL/GenBank/DDBJ databases">
        <authorList>
            <person name="de Groot N.N."/>
        </authorList>
    </citation>
    <scope>NUCLEOTIDE SEQUENCE [LARGE SCALE GENOMIC DNA]</scope>
    <source>
        <strain evidence="4 5">DSM 15893</strain>
    </source>
</reference>
<dbReference type="SMART" id="SM00382">
    <property type="entry name" value="AAA"/>
    <property type="match status" value="1"/>
</dbReference>
<dbReference type="InterPro" id="IPR003593">
    <property type="entry name" value="AAA+_ATPase"/>
</dbReference>
<dbReference type="PANTHER" id="PTHR43119">
    <property type="entry name" value="ABC TRANSPORT PROTEIN ATP-BINDING COMPONENT-RELATED"/>
    <property type="match status" value="1"/>
</dbReference>
<name>A0A1I5V1Y6_9GAMM</name>
<dbReference type="SUPFAM" id="SSF52540">
    <property type="entry name" value="P-loop containing nucleoside triphosphate hydrolases"/>
    <property type="match status" value="1"/>
</dbReference>
<evidence type="ECO:0000313" key="4">
    <source>
        <dbReference type="EMBL" id="SFQ01499.1"/>
    </source>
</evidence>
<dbReference type="InterPro" id="IPR027417">
    <property type="entry name" value="P-loop_NTPase"/>
</dbReference>
<keyword evidence="2 4" id="KW-0067">ATP-binding</keyword>